<evidence type="ECO:0000313" key="1">
    <source>
        <dbReference type="EMBL" id="KAG2208778.1"/>
    </source>
</evidence>
<sequence>MYLEALDQNGMTTTPPGTLLPWLPRLVLDSTKRRWTGKPNLPTIMTLPIAEIFDIIDEDVEELRFISKESIKQSKVQDFLEISLQQGQLKFKEKKRL</sequence>
<dbReference type="Proteomes" id="UP000650833">
    <property type="component" value="Unassembled WGS sequence"/>
</dbReference>
<dbReference type="EMBL" id="JAEPRC010000108">
    <property type="protein sequence ID" value="KAG2208778.1"/>
    <property type="molecule type" value="Genomic_DNA"/>
</dbReference>
<organism evidence="1 2">
    <name type="scientific">Mucor plumbeus</name>
    <dbReference type="NCBI Taxonomy" id="97098"/>
    <lineage>
        <taxon>Eukaryota</taxon>
        <taxon>Fungi</taxon>
        <taxon>Fungi incertae sedis</taxon>
        <taxon>Mucoromycota</taxon>
        <taxon>Mucoromycotina</taxon>
        <taxon>Mucoromycetes</taxon>
        <taxon>Mucorales</taxon>
        <taxon>Mucorineae</taxon>
        <taxon>Mucoraceae</taxon>
        <taxon>Mucor</taxon>
    </lineage>
</organism>
<gene>
    <name evidence="1" type="ORF">INT46_003039</name>
</gene>
<protein>
    <submittedName>
        <fullName evidence="1">Uncharacterized protein</fullName>
    </submittedName>
</protein>
<comment type="caution">
    <text evidence="1">The sequence shown here is derived from an EMBL/GenBank/DDBJ whole genome shotgun (WGS) entry which is preliminary data.</text>
</comment>
<keyword evidence="2" id="KW-1185">Reference proteome</keyword>
<proteinExistence type="predicted"/>
<reference evidence="1" key="1">
    <citation type="submission" date="2020-12" db="EMBL/GenBank/DDBJ databases">
        <title>Metabolic potential, ecology and presence of endohyphal bacteria is reflected in genomic diversity of Mucoromycotina.</title>
        <authorList>
            <person name="Muszewska A."/>
            <person name="Okrasinska A."/>
            <person name="Steczkiewicz K."/>
            <person name="Drgas O."/>
            <person name="Orlowska M."/>
            <person name="Perlinska-Lenart U."/>
            <person name="Aleksandrzak-Piekarczyk T."/>
            <person name="Szatraj K."/>
            <person name="Zielenkiewicz U."/>
            <person name="Pilsyk S."/>
            <person name="Malc E."/>
            <person name="Mieczkowski P."/>
            <person name="Kruszewska J.S."/>
            <person name="Biernat P."/>
            <person name="Pawlowska J."/>
        </authorList>
    </citation>
    <scope>NUCLEOTIDE SEQUENCE</scope>
    <source>
        <strain evidence="1">CBS 226.32</strain>
    </source>
</reference>
<name>A0A8H7V9V9_9FUNG</name>
<evidence type="ECO:0000313" key="2">
    <source>
        <dbReference type="Proteomes" id="UP000650833"/>
    </source>
</evidence>
<dbReference type="AlphaFoldDB" id="A0A8H7V9V9"/>
<accession>A0A8H7V9V9</accession>